<evidence type="ECO:0000313" key="2">
    <source>
        <dbReference type="EMBL" id="SFF15914.1"/>
    </source>
</evidence>
<dbReference type="AlphaFoldDB" id="A0A1I2GDR2"/>
<evidence type="ECO:0000256" key="1">
    <source>
        <dbReference type="SAM" id="Phobius"/>
    </source>
</evidence>
<name>A0A1I2GDR2_9BACT</name>
<dbReference type="EMBL" id="FONY01000018">
    <property type="protein sequence ID" value="SFF15914.1"/>
    <property type="molecule type" value="Genomic_DNA"/>
</dbReference>
<feature type="transmembrane region" description="Helical" evidence="1">
    <location>
        <begin position="135"/>
        <end position="155"/>
    </location>
</feature>
<dbReference type="STRING" id="1003.SAMN04488541_101820"/>
<protein>
    <recommendedName>
        <fullName evidence="4">DUF1648 domain-containing protein</fullName>
    </recommendedName>
</protein>
<evidence type="ECO:0008006" key="4">
    <source>
        <dbReference type="Google" id="ProtNLM"/>
    </source>
</evidence>
<sequence length="165" mass="19090">MRRLATFFWVISLLIFLTVLVYSNVYLPNLVRVQGSGAESWFLQKSQYFYSAVAVATFINGAILLLGGAFRFIPSFLMPVPKRHLWMGDSYLRKELYLNLKAWTKGLGVCFNLVLIIGMIDVYDENETAIFIPTAWLYILVSIISLAWFVTYYFWFSHIPSTEND</sequence>
<keyword evidence="1" id="KW-1133">Transmembrane helix</keyword>
<feature type="transmembrane region" description="Helical" evidence="1">
    <location>
        <begin position="47"/>
        <end position="73"/>
    </location>
</feature>
<reference evidence="3" key="1">
    <citation type="submission" date="2016-10" db="EMBL/GenBank/DDBJ databases">
        <authorList>
            <person name="Varghese N."/>
            <person name="Submissions S."/>
        </authorList>
    </citation>
    <scope>NUCLEOTIDE SEQUENCE [LARGE SCALE GENOMIC DNA]</scope>
    <source>
        <strain>GEY</strain>
        <strain evidence="3">DSM 9560</strain>
    </source>
</reference>
<evidence type="ECO:0000313" key="3">
    <source>
        <dbReference type="Proteomes" id="UP000199513"/>
    </source>
</evidence>
<feature type="transmembrane region" description="Helical" evidence="1">
    <location>
        <begin position="7"/>
        <end position="27"/>
    </location>
</feature>
<dbReference type="OrthoDB" id="982768at2"/>
<keyword evidence="1" id="KW-0472">Membrane</keyword>
<dbReference type="Proteomes" id="UP000199513">
    <property type="component" value="Unassembled WGS sequence"/>
</dbReference>
<organism evidence="2 3">
    <name type="scientific">Thermoflexibacter ruber</name>
    <dbReference type="NCBI Taxonomy" id="1003"/>
    <lineage>
        <taxon>Bacteria</taxon>
        <taxon>Pseudomonadati</taxon>
        <taxon>Bacteroidota</taxon>
        <taxon>Cytophagia</taxon>
        <taxon>Cytophagales</taxon>
        <taxon>Thermoflexibacteraceae</taxon>
        <taxon>Thermoflexibacter</taxon>
    </lineage>
</organism>
<keyword evidence="1" id="KW-0812">Transmembrane</keyword>
<keyword evidence="3" id="KW-1185">Reference proteome</keyword>
<proteinExistence type="predicted"/>
<feature type="transmembrane region" description="Helical" evidence="1">
    <location>
        <begin position="102"/>
        <end position="123"/>
    </location>
</feature>
<dbReference type="RefSeq" id="WP_143090893.1">
    <property type="nucleotide sequence ID" value="NZ_FONY01000018.1"/>
</dbReference>
<gene>
    <name evidence="2" type="ORF">SAMN04488541_101820</name>
</gene>
<accession>A0A1I2GDR2</accession>